<reference evidence="2" key="1">
    <citation type="journal article" date="2021" name="bioRxiv">
        <title>Whole Genome Assembly and Annotation of Northern Wild Rice, Zizania palustris L., Supports a Whole Genome Duplication in the Zizania Genus.</title>
        <authorList>
            <person name="Haas M."/>
            <person name="Kono T."/>
            <person name="Macchietto M."/>
            <person name="Millas R."/>
            <person name="McGilp L."/>
            <person name="Shao M."/>
            <person name="Duquette J."/>
            <person name="Hirsch C.N."/>
            <person name="Kimball J."/>
        </authorList>
    </citation>
    <scope>NUCLEOTIDE SEQUENCE</scope>
    <source>
        <tissue evidence="2">Fresh leaf tissue</tissue>
    </source>
</reference>
<feature type="compositionally biased region" description="Acidic residues" evidence="1">
    <location>
        <begin position="112"/>
        <end position="122"/>
    </location>
</feature>
<evidence type="ECO:0000313" key="2">
    <source>
        <dbReference type="EMBL" id="KAG8069839.1"/>
    </source>
</evidence>
<sequence length="152" mass="16917">MASLAKDKEAAADAIGTLWDILEHFGTSYSLAFDIAWEPLSRRLRFIQAAARRVDVTVAKYWEVSGRVAALGVLLHLEAIGGVIPAAVGTIPITFEEEREVKASSSSPELVDWSDVERDPDESELKGQPLWTWAQLLEDQRTWRALKRAKKG</sequence>
<dbReference type="AlphaFoldDB" id="A0A8J5SNP7"/>
<feature type="region of interest" description="Disordered" evidence="1">
    <location>
        <begin position="101"/>
        <end position="124"/>
    </location>
</feature>
<dbReference type="EMBL" id="JAAALK010000283">
    <property type="protein sequence ID" value="KAG8069839.1"/>
    <property type="molecule type" value="Genomic_DNA"/>
</dbReference>
<evidence type="ECO:0000256" key="1">
    <source>
        <dbReference type="SAM" id="MobiDB-lite"/>
    </source>
</evidence>
<reference evidence="2" key="2">
    <citation type="submission" date="2021-02" db="EMBL/GenBank/DDBJ databases">
        <authorList>
            <person name="Kimball J.A."/>
            <person name="Haas M.W."/>
            <person name="Macchietto M."/>
            <person name="Kono T."/>
            <person name="Duquette J."/>
            <person name="Shao M."/>
        </authorList>
    </citation>
    <scope>NUCLEOTIDE SEQUENCE</scope>
    <source>
        <tissue evidence="2">Fresh leaf tissue</tissue>
    </source>
</reference>
<accession>A0A8J5SNP7</accession>
<dbReference type="Proteomes" id="UP000729402">
    <property type="component" value="Unassembled WGS sequence"/>
</dbReference>
<gene>
    <name evidence="2" type="ORF">GUJ93_ZPchr0006g46316</name>
</gene>
<comment type="caution">
    <text evidence="2">The sequence shown here is derived from an EMBL/GenBank/DDBJ whole genome shotgun (WGS) entry which is preliminary data.</text>
</comment>
<evidence type="ECO:0000313" key="3">
    <source>
        <dbReference type="Proteomes" id="UP000729402"/>
    </source>
</evidence>
<name>A0A8J5SNP7_ZIZPA</name>
<keyword evidence="3" id="KW-1185">Reference proteome</keyword>
<organism evidence="2 3">
    <name type="scientific">Zizania palustris</name>
    <name type="common">Northern wild rice</name>
    <dbReference type="NCBI Taxonomy" id="103762"/>
    <lineage>
        <taxon>Eukaryota</taxon>
        <taxon>Viridiplantae</taxon>
        <taxon>Streptophyta</taxon>
        <taxon>Embryophyta</taxon>
        <taxon>Tracheophyta</taxon>
        <taxon>Spermatophyta</taxon>
        <taxon>Magnoliopsida</taxon>
        <taxon>Liliopsida</taxon>
        <taxon>Poales</taxon>
        <taxon>Poaceae</taxon>
        <taxon>BOP clade</taxon>
        <taxon>Oryzoideae</taxon>
        <taxon>Oryzeae</taxon>
        <taxon>Zizaniinae</taxon>
        <taxon>Zizania</taxon>
    </lineage>
</organism>
<proteinExistence type="predicted"/>
<protein>
    <submittedName>
        <fullName evidence="2">Uncharacterized protein</fullName>
    </submittedName>
</protein>